<dbReference type="EMBL" id="BARU01000373">
    <property type="protein sequence ID" value="GAH20006.1"/>
    <property type="molecule type" value="Genomic_DNA"/>
</dbReference>
<keyword evidence="1" id="KW-0472">Membrane</keyword>
<keyword evidence="1" id="KW-0812">Transmembrane</keyword>
<evidence type="ECO:0000256" key="1">
    <source>
        <dbReference type="SAM" id="Phobius"/>
    </source>
</evidence>
<accession>X1DGM9</accession>
<feature type="non-terminal residue" evidence="2">
    <location>
        <position position="53"/>
    </location>
</feature>
<evidence type="ECO:0000313" key="2">
    <source>
        <dbReference type="EMBL" id="GAH20006.1"/>
    </source>
</evidence>
<proteinExistence type="predicted"/>
<gene>
    <name evidence="2" type="ORF">S03H2_01314</name>
</gene>
<comment type="caution">
    <text evidence="2">The sequence shown here is derived from an EMBL/GenBank/DDBJ whole genome shotgun (WGS) entry which is preliminary data.</text>
</comment>
<sequence>MIINFVIIGLVFTSTDWMNYDPNPGVNVIIGLRILMGIYPAIVLVLSLIGLYF</sequence>
<feature type="transmembrane region" description="Helical" evidence="1">
    <location>
        <begin position="28"/>
        <end position="52"/>
    </location>
</feature>
<protein>
    <submittedName>
        <fullName evidence="2">Uncharacterized protein</fullName>
    </submittedName>
</protein>
<name>X1DGM9_9ZZZZ</name>
<organism evidence="2">
    <name type="scientific">marine sediment metagenome</name>
    <dbReference type="NCBI Taxonomy" id="412755"/>
    <lineage>
        <taxon>unclassified sequences</taxon>
        <taxon>metagenomes</taxon>
        <taxon>ecological metagenomes</taxon>
    </lineage>
</organism>
<keyword evidence="1" id="KW-1133">Transmembrane helix</keyword>
<reference evidence="2" key="1">
    <citation type="journal article" date="2014" name="Front. Microbiol.">
        <title>High frequency of phylogenetically diverse reductive dehalogenase-homologous genes in deep subseafloor sedimentary metagenomes.</title>
        <authorList>
            <person name="Kawai M."/>
            <person name="Futagami T."/>
            <person name="Toyoda A."/>
            <person name="Takaki Y."/>
            <person name="Nishi S."/>
            <person name="Hori S."/>
            <person name="Arai W."/>
            <person name="Tsubouchi T."/>
            <person name="Morono Y."/>
            <person name="Uchiyama I."/>
            <person name="Ito T."/>
            <person name="Fujiyama A."/>
            <person name="Inagaki F."/>
            <person name="Takami H."/>
        </authorList>
    </citation>
    <scope>NUCLEOTIDE SEQUENCE</scope>
    <source>
        <strain evidence="2">Expedition CK06-06</strain>
    </source>
</reference>
<dbReference type="AlphaFoldDB" id="X1DGM9"/>